<reference evidence="2" key="1">
    <citation type="journal article" date="2020" name="Stud. Mycol.">
        <title>101 Dothideomycetes genomes: a test case for predicting lifestyles and emergence of pathogens.</title>
        <authorList>
            <person name="Haridas S."/>
            <person name="Albert R."/>
            <person name="Binder M."/>
            <person name="Bloem J."/>
            <person name="Labutti K."/>
            <person name="Salamov A."/>
            <person name="Andreopoulos B."/>
            <person name="Baker S."/>
            <person name="Barry K."/>
            <person name="Bills G."/>
            <person name="Bluhm B."/>
            <person name="Cannon C."/>
            <person name="Castanera R."/>
            <person name="Culley D."/>
            <person name="Daum C."/>
            <person name="Ezra D."/>
            <person name="Gonzalez J."/>
            <person name="Henrissat B."/>
            <person name="Kuo A."/>
            <person name="Liang C."/>
            <person name="Lipzen A."/>
            <person name="Lutzoni F."/>
            <person name="Magnuson J."/>
            <person name="Mondo S."/>
            <person name="Nolan M."/>
            <person name="Ohm R."/>
            <person name="Pangilinan J."/>
            <person name="Park H.-J."/>
            <person name="Ramirez L."/>
            <person name="Alfaro M."/>
            <person name="Sun H."/>
            <person name="Tritt A."/>
            <person name="Yoshinaga Y."/>
            <person name="Zwiers L.-H."/>
            <person name="Turgeon B."/>
            <person name="Goodwin S."/>
            <person name="Spatafora J."/>
            <person name="Crous P."/>
            <person name="Grigoriev I."/>
        </authorList>
    </citation>
    <scope>NUCLEOTIDE SEQUENCE</scope>
    <source>
        <strain evidence="2">HMLAC05119</strain>
    </source>
</reference>
<feature type="region of interest" description="Disordered" evidence="1">
    <location>
        <begin position="148"/>
        <end position="190"/>
    </location>
</feature>
<feature type="region of interest" description="Disordered" evidence="1">
    <location>
        <begin position="293"/>
        <end position="316"/>
    </location>
</feature>
<name>A0A6A5QC94_AMPQU</name>
<evidence type="ECO:0000313" key="2">
    <source>
        <dbReference type="EMBL" id="KAF1912104.1"/>
    </source>
</evidence>
<feature type="region of interest" description="Disordered" evidence="1">
    <location>
        <begin position="54"/>
        <end position="74"/>
    </location>
</feature>
<dbReference type="EMBL" id="ML979141">
    <property type="protein sequence ID" value="KAF1912104.1"/>
    <property type="molecule type" value="Genomic_DNA"/>
</dbReference>
<proteinExistence type="predicted"/>
<dbReference type="AlphaFoldDB" id="A0A6A5QC94"/>
<sequence length="496" mass="54962">MSNGIYQDWDEDVVVGERNVDHVDSSSTILPVTSSFTAINGPYSQKFTPASSTSVSALQNHSRRPAVSTTSRRRHPTIAHYLGLGSSDEASSLDKYAPLLGGPVSPAPKSARKRRKLGETRDGTRADSTQSCDAVVQLPVSNNLHVTKNRRGSNAKLKTYPTEDDDSMNTVHGNGKQTTQVAPHRLPHNDPVKRSYGAATEYSKQSISPPGANERYAYAQLFESNTPDGDANTINHIAQTQLPDNEYDPDDEHYDDDLADEEFLELASDLIDASPNYGIPSSSQYQSLFPEAVPVDEQGPDSSIEESGQMNVGSSAAQHALKKFRSPITMKTRLLAATGDIDRAEARKPIVRPPFPATVRDRSPIIGLSSTTLLRTCFRIGEAINQAHQASKSGKHVMFELYARILQSEREESRQHFTFCDLFHANPPHVKAVYEGSIWKSVKLFDYDSRRLLQQGRICRSMGTMNREGKEWVFNVSNIWEAAWDDIKWVEGIVNA</sequence>
<protein>
    <submittedName>
        <fullName evidence="2">Uncharacterized protein</fullName>
    </submittedName>
</protein>
<dbReference type="OrthoDB" id="5397183at2759"/>
<gene>
    <name evidence="2" type="ORF">BDU57DRAFT_542702</name>
</gene>
<dbReference type="Proteomes" id="UP000800096">
    <property type="component" value="Unassembled WGS sequence"/>
</dbReference>
<keyword evidence="3" id="KW-1185">Reference proteome</keyword>
<feature type="compositionally biased region" description="Polar residues" evidence="1">
    <location>
        <begin position="168"/>
        <end position="181"/>
    </location>
</feature>
<feature type="compositionally biased region" description="Polar residues" evidence="1">
    <location>
        <begin position="305"/>
        <end position="316"/>
    </location>
</feature>
<organism evidence="2 3">
    <name type="scientific">Ampelomyces quisqualis</name>
    <name type="common">Powdery mildew agent</name>
    <dbReference type="NCBI Taxonomy" id="50730"/>
    <lineage>
        <taxon>Eukaryota</taxon>
        <taxon>Fungi</taxon>
        <taxon>Dikarya</taxon>
        <taxon>Ascomycota</taxon>
        <taxon>Pezizomycotina</taxon>
        <taxon>Dothideomycetes</taxon>
        <taxon>Pleosporomycetidae</taxon>
        <taxon>Pleosporales</taxon>
        <taxon>Pleosporineae</taxon>
        <taxon>Phaeosphaeriaceae</taxon>
        <taxon>Ampelomyces</taxon>
    </lineage>
</organism>
<accession>A0A6A5QC94</accession>
<evidence type="ECO:0000313" key="3">
    <source>
        <dbReference type="Proteomes" id="UP000800096"/>
    </source>
</evidence>
<evidence type="ECO:0000256" key="1">
    <source>
        <dbReference type="SAM" id="MobiDB-lite"/>
    </source>
</evidence>
<feature type="region of interest" description="Disordered" evidence="1">
    <location>
        <begin position="95"/>
        <end position="134"/>
    </location>
</feature>